<keyword evidence="1" id="KW-0472">Membrane</keyword>
<organism evidence="2 3">
    <name type="scientific">Petrachloros mirabilis ULC683</name>
    <dbReference type="NCBI Taxonomy" id="2781853"/>
    <lineage>
        <taxon>Bacteria</taxon>
        <taxon>Bacillati</taxon>
        <taxon>Cyanobacteriota</taxon>
        <taxon>Cyanophyceae</taxon>
        <taxon>Synechococcales</taxon>
        <taxon>Petrachlorosaceae</taxon>
        <taxon>Petrachloros</taxon>
        <taxon>Petrachloros mirabilis</taxon>
    </lineage>
</organism>
<feature type="transmembrane region" description="Helical" evidence="1">
    <location>
        <begin position="123"/>
        <end position="143"/>
    </location>
</feature>
<gene>
    <name evidence="2" type="ORF">GS597_17705</name>
</gene>
<dbReference type="Proteomes" id="UP000607397">
    <property type="component" value="Unassembled WGS sequence"/>
</dbReference>
<evidence type="ECO:0000313" key="3">
    <source>
        <dbReference type="Proteomes" id="UP000607397"/>
    </source>
</evidence>
<dbReference type="AlphaFoldDB" id="A0A8K2A1W0"/>
<dbReference type="InterPro" id="IPR021215">
    <property type="entry name" value="DUF2752"/>
</dbReference>
<keyword evidence="1" id="KW-0812">Transmembrane</keyword>
<feature type="transmembrane region" description="Helical" evidence="1">
    <location>
        <begin position="24"/>
        <end position="43"/>
    </location>
</feature>
<feature type="transmembrane region" description="Helical" evidence="1">
    <location>
        <begin position="90"/>
        <end position="111"/>
    </location>
</feature>
<dbReference type="EMBL" id="WVIC01000047">
    <property type="protein sequence ID" value="NCJ08308.1"/>
    <property type="molecule type" value="Genomic_DNA"/>
</dbReference>
<protein>
    <submittedName>
        <fullName evidence="2">DUF2752 domain-containing protein</fullName>
    </submittedName>
</protein>
<evidence type="ECO:0000256" key="1">
    <source>
        <dbReference type="SAM" id="Phobius"/>
    </source>
</evidence>
<name>A0A8K2A1W0_9CYAN</name>
<comment type="caution">
    <text evidence="2">The sequence shown here is derived from an EMBL/GenBank/DDBJ whole genome shotgun (WGS) entry which is preliminary data.</text>
</comment>
<reference evidence="2" key="1">
    <citation type="submission" date="2019-12" db="EMBL/GenBank/DDBJ databases">
        <title>High-Quality draft genome sequences of three cyanobacteria isolated from the limestone walls of the Old Cathedral of Coimbra.</title>
        <authorList>
            <person name="Tiago I."/>
            <person name="Soares F."/>
            <person name="Portugal A."/>
        </authorList>
    </citation>
    <scope>NUCLEOTIDE SEQUENCE [LARGE SCALE GENOMIC DNA]</scope>
    <source>
        <strain evidence="2">C</strain>
    </source>
</reference>
<evidence type="ECO:0000313" key="2">
    <source>
        <dbReference type="EMBL" id="NCJ08308.1"/>
    </source>
</evidence>
<proteinExistence type="predicted"/>
<accession>A0A8K2A1W0</accession>
<keyword evidence="1" id="KW-1133">Transmembrane helix</keyword>
<dbReference type="Pfam" id="PF10825">
    <property type="entry name" value="DUF2752"/>
    <property type="match status" value="1"/>
</dbReference>
<sequence>MVGSNSLRFLCWDIHLQPIRRTEAIFRLGILGFSLSPFFRIIASRNHLSWSFWRCIIRDFTGVPCPSCGMTRAFLAIAQGNWQAALDFHLLSPIVLVFFALLVIHLGFELFLRQKISTPLSRLFWSSRTLLVGFSIVLFYHSLRLCNLWSTGELQQQIAQAPLGQLFH</sequence>
<keyword evidence="3" id="KW-1185">Reference proteome</keyword>
<dbReference type="RefSeq" id="WP_161826782.1">
    <property type="nucleotide sequence ID" value="NZ_WVIC01000047.1"/>
</dbReference>